<feature type="compositionally biased region" description="Polar residues" evidence="1">
    <location>
        <begin position="13"/>
        <end position="39"/>
    </location>
</feature>
<proteinExistence type="predicted"/>
<sequence length="380" mass="42847">MDNEKQGDYVPNSHLSLSIPHPTQQNSQSYASITTKNQTSSKFPDKQQAVLFTSIDDVKIEDYLIALGSIVNPKDIIFASRISQNRICIYFSSKQLVDNFLKNYGSIKISNQILTARKLITPSQRIVLSGVCPSTSIPHSILEAELIKLGLNLLSPINFLKINASRPECPLLPHNEPTSSDIFTQRTEFTNTIGSNDESHQNISTTPVNKDGSVHSEKQNEENTESMKSFETVAQGTPTVSVKRQISQSTPPHEDLEKQPTLKIAKTKKIKPDKSIHDEMQPLQRMFEDNKNNLALKFNQTLNFFEAAPQNTNILDLLKTYTDNVPGFLNDLDTIYPQCSRKLKTKITNIKRKLHHQIYQPDKPTPMDNELLSSQESLNT</sequence>
<dbReference type="InParanoid" id="A0A6P7GB56"/>
<evidence type="ECO:0000313" key="2">
    <source>
        <dbReference type="RefSeq" id="XP_028146551.1"/>
    </source>
</evidence>
<name>A0A6P7GB56_DIAVI</name>
<feature type="compositionally biased region" description="Basic and acidic residues" evidence="1">
    <location>
        <begin position="212"/>
        <end position="221"/>
    </location>
</feature>
<organism evidence="2">
    <name type="scientific">Diabrotica virgifera virgifera</name>
    <name type="common">western corn rootworm</name>
    <dbReference type="NCBI Taxonomy" id="50390"/>
    <lineage>
        <taxon>Eukaryota</taxon>
        <taxon>Metazoa</taxon>
        <taxon>Ecdysozoa</taxon>
        <taxon>Arthropoda</taxon>
        <taxon>Hexapoda</taxon>
        <taxon>Insecta</taxon>
        <taxon>Pterygota</taxon>
        <taxon>Neoptera</taxon>
        <taxon>Endopterygota</taxon>
        <taxon>Coleoptera</taxon>
        <taxon>Polyphaga</taxon>
        <taxon>Cucujiformia</taxon>
        <taxon>Chrysomeloidea</taxon>
        <taxon>Chrysomelidae</taxon>
        <taxon>Galerucinae</taxon>
        <taxon>Diabroticina</taxon>
        <taxon>Diabroticites</taxon>
        <taxon>Diabrotica</taxon>
    </lineage>
</organism>
<protein>
    <submittedName>
        <fullName evidence="2">Uncharacterized protein LOC114340037</fullName>
    </submittedName>
</protein>
<evidence type="ECO:0000256" key="1">
    <source>
        <dbReference type="SAM" id="MobiDB-lite"/>
    </source>
</evidence>
<feature type="compositionally biased region" description="Polar residues" evidence="1">
    <location>
        <begin position="192"/>
        <end position="208"/>
    </location>
</feature>
<feature type="region of interest" description="Disordered" evidence="1">
    <location>
        <begin position="360"/>
        <end position="380"/>
    </location>
</feature>
<gene>
    <name evidence="2" type="primary">LOC114340037</name>
</gene>
<dbReference type="RefSeq" id="XP_028146551.1">
    <property type="nucleotide sequence ID" value="XM_028290750.1"/>
</dbReference>
<dbReference type="AlphaFoldDB" id="A0A6P7GB56"/>
<accession>A0A6P7GB56</accession>
<reference evidence="2" key="1">
    <citation type="submission" date="2025-08" db="UniProtKB">
        <authorList>
            <consortium name="RefSeq"/>
        </authorList>
    </citation>
    <scope>IDENTIFICATION</scope>
    <source>
        <tissue evidence="2">Whole insect</tissue>
    </source>
</reference>
<feature type="compositionally biased region" description="Polar residues" evidence="1">
    <location>
        <begin position="226"/>
        <end position="251"/>
    </location>
</feature>
<feature type="region of interest" description="Disordered" evidence="1">
    <location>
        <begin position="1"/>
        <end position="39"/>
    </location>
</feature>
<feature type="compositionally biased region" description="Polar residues" evidence="1">
    <location>
        <begin position="371"/>
        <end position="380"/>
    </location>
</feature>
<feature type="region of interest" description="Disordered" evidence="1">
    <location>
        <begin position="192"/>
        <end position="259"/>
    </location>
</feature>